<dbReference type="SUPFAM" id="SSF52821">
    <property type="entry name" value="Rhodanese/Cell cycle control phosphatase"/>
    <property type="match status" value="1"/>
</dbReference>
<comment type="caution">
    <text evidence="3">The sequence shown here is derived from an EMBL/GenBank/DDBJ whole genome shotgun (WGS) entry which is preliminary data.</text>
</comment>
<proteinExistence type="predicted"/>
<dbReference type="PROSITE" id="PS50206">
    <property type="entry name" value="RHODANESE_3"/>
    <property type="match status" value="1"/>
</dbReference>
<protein>
    <recommendedName>
        <fullName evidence="2">Rhodanese domain-containing protein</fullName>
    </recommendedName>
</protein>
<dbReference type="InterPro" id="IPR050229">
    <property type="entry name" value="GlpE_sulfurtransferase"/>
</dbReference>
<dbReference type="OrthoDB" id="9800872at2"/>
<dbReference type="Pfam" id="PF00581">
    <property type="entry name" value="Rhodanese"/>
    <property type="match status" value="1"/>
</dbReference>
<evidence type="ECO:0000259" key="2">
    <source>
        <dbReference type="PROSITE" id="PS50206"/>
    </source>
</evidence>
<dbReference type="SMART" id="SM00450">
    <property type="entry name" value="RHOD"/>
    <property type="match status" value="1"/>
</dbReference>
<feature type="chain" id="PRO_5015429291" description="Rhodanese domain-containing protein" evidence="1">
    <location>
        <begin position="25"/>
        <end position="132"/>
    </location>
</feature>
<evidence type="ECO:0000313" key="3">
    <source>
        <dbReference type="EMBL" id="PQO44443.1"/>
    </source>
</evidence>
<dbReference type="AlphaFoldDB" id="A0A2S8GJ20"/>
<reference evidence="3 4" key="1">
    <citation type="submission" date="2018-02" db="EMBL/GenBank/DDBJ databases">
        <title>Comparative genomes isolates from brazilian mangrove.</title>
        <authorList>
            <person name="Araujo J.E."/>
            <person name="Taketani R.G."/>
            <person name="Silva M.C.P."/>
            <person name="Loureco M.V."/>
            <person name="Andreote F.D."/>
        </authorList>
    </citation>
    <scope>NUCLEOTIDE SEQUENCE [LARGE SCALE GENOMIC DNA]</scope>
    <source>
        <strain evidence="3 4">Nap-Phe MGV</strain>
    </source>
</reference>
<dbReference type="Gene3D" id="3.40.250.10">
    <property type="entry name" value="Rhodanese-like domain"/>
    <property type="match status" value="1"/>
</dbReference>
<organism evidence="3 4">
    <name type="scientific">Blastopirellula marina</name>
    <dbReference type="NCBI Taxonomy" id="124"/>
    <lineage>
        <taxon>Bacteria</taxon>
        <taxon>Pseudomonadati</taxon>
        <taxon>Planctomycetota</taxon>
        <taxon>Planctomycetia</taxon>
        <taxon>Pirellulales</taxon>
        <taxon>Pirellulaceae</taxon>
        <taxon>Blastopirellula</taxon>
    </lineage>
</organism>
<evidence type="ECO:0000313" key="4">
    <source>
        <dbReference type="Proteomes" id="UP000237819"/>
    </source>
</evidence>
<keyword evidence="1" id="KW-0732">Signal</keyword>
<dbReference type="EMBL" id="PUHZ01000019">
    <property type="protein sequence ID" value="PQO44443.1"/>
    <property type="molecule type" value="Genomic_DNA"/>
</dbReference>
<dbReference type="RefSeq" id="WP_105336970.1">
    <property type="nucleotide sequence ID" value="NZ_PUHZ01000019.1"/>
</dbReference>
<evidence type="ECO:0000256" key="1">
    <source>
        <dbReference type="SAM" id="SignalP"/>
    </source>
</evidence>
<dbReference type="CDD" id="cd00158">
    <property type="entry name" value="RHOD"/>
    <property type="match status" value="1"/>
</dbReference>
<dbReference type="PANTHER" id="PTHR43031:SF1">
    <property type="entry name" value="PYRIDINE NUCLEOTIDE-DISULPHIDE OXIDOREDUCTASE"/>
    <property type="match status" value="1"/>
</dbReference>
<dbReference type="PANTHER" id="PTHR43031">
    <property type="entry name" value="FAD-DEPENDENT OXIDOREDUCTASE"/>
    <property type="match status" value="1"/>
</dbReference>
<dbReference type="InterPro" id="IPR036873">
    <property type="entry name" value="Rhodanese-like_dom_sf"/>
</dbReference>
<gene>
    <name evidence="3" type="ORF">C5Y93_18690</name>
</gene>
<dbReference type="InterPro" id="IPR001763">
    <property type="entry name" value="Rhodanese-like_dom"/>
</dbReference>
<name>A0A2S8GJ20_9BACT</name>
<feature type="signal peptide" evidence="1">
    <location>
        <begin position="1"/>
        <end position="24"/>
    </location>
</feature>
<dbReference type="Proteomes" id="UP000237819">
    <property type="component" value="Unassembled WGS sequence"/>
</dbReference>
<accession>A0A2S8GJ20</accession>
<feature type="domain" description="Rhodanese" evidence="2">
    <location>
        <begin position="35"/>
        <end position="130"/>
    </location>
</feature>
<sequence>MSFPLRALLLGLVTFFCFASSALAVDLKDVHSELEQGKAILIDVREEREWNEAHLEKAILVPGSEINSGEQNDKVLKLIKAKPEQKIYCHCKSGGRAKLCARVLGKLGVEVIPITDSYKKMVQAGFEEADTK</sequence>